<accession>A0ABR2KDH5</accession>
<comment type="caution">
    <text evidence="3">The sequence shown here is derived from an EMBL/GenBank/DDBJ whole genome shotgun (WGS) entry which is preliminary data.</text>
</comment>
<keyword evidence="4" id="KW-1185">Reference proteome</keyword>
<feature type="coiled-coil region" evidence="1">
    <location>
        <begin position="133"/>
        <end position="160"/>
    </location>
</feature>
<feature type="region of interest" description="Disordered" evidence="2">
    <location>
        <begin position="248"/>
        <end position="286"/>
    </location>
</feature>
<evidence type="ECO:0008006" key="5">
    <source>
        <dbReference type="Google" id="ProtNLM"/>
    </source>
</evidence>
<evidence type="ECO:0000313" key="3">
    <source>
        <dbReference type="EMBL" id="KAK8889185.1"/>
    </source>
</evidence>
<feature type="region of interest" description="Disordered" evidence="2">
    <location>
        <begin position="1"/>
        <end position="20"/>
    </location>
</feature>
<evidence type="ECO:0000256" key="2">
    <source>
        <dbReference type="SAM" id="MobiDB-lite"/>
    </source>
</evidence>
<sequence>MTQMKTQTILPPISRKNYPLMNAKSAPLTPRSTKTSTNINSTENSNFSTQRSNTRRKMTSQRRSGTYYLPPASRTTIALNPNFNEFTDPTELTLISRELKHQIVNARRELIPYKEELRRLQYFYNPNAYDPAILSMTQEKNDLETEKREVDDELNLNRRACQGSIFTHNELQNETLKQEYHERCIILERIEAKLDQKKEKLDQILNSQTAEDIVEANSQIKKLTNKLKELKEEGNNLYVQNLKQLSTVGSTQTKDSQKLQPYRNKLSSEQHNVEKKKGELRTMRNQHQKKVAELKQSIAMKKENEKRVKRRDTWKQRLNLANNNNENDIEEYDDDVAHDYDYEEEELTEHENYSKGEEEGENETLNENEINPPKSLSARSPRRIKLNDIDNCSKTAFKNSENDLLDNEEEEEFVNKNEEEDKLENEHNEKNNDNEEEEEEHHSEEEGHNSDKSENDTNGKRDPSSTSNKSEETGNAAPLEDLAQNLTTIVDDGDNDKQKGLTQPPPKA</sequence>
<feature type="compositionally biased region" description="Low complexity" evidence="2">
    <location>
        <begin position="32"/>
        <end position="49"/>
    </location>
</feature>
<protein>
    <recommendedName>
        <fullName evidence="5">Lebercilin domain-containing protein</fullName>
    </recommendedName>
</protein>
<name>A0ABR2KDH5_9EUKA</name>
<feature type="coiled-coil region" evidence="1">
    <location>
        <begin position="187"/>
        <end position="240"/>
    </location>
</feature>
<reference evidence="3 4" key="1">
    <citation type="submission" date="2024-04" db="EMBL/GenBank/DDBJ databases">
        <title>Tritrichomonas musculus Genome.</title>
        <authorList>
            <person name="Alves-Ferreira E."/>
            <person name="Grigg M."/>
            <person name="Lorenzi H."/>
            <person name="Galac M."/>
        </authorList>
    </citation>
    <scope>NUCLEOTIDE SEQUENCE [LARGE SCALE GENOMIC DNA]</scope>
    <source>
        <strain evidence="3 4">EAF2021</strain>
    </source>
</reference>
<keyword evidence="1" id="KW-0175">Coiled coil</keyword>
<feature type="compositionally biased region" description="Basic and acidic residues" evidence="2">
    <location>
        <begin position="266"/>
        <end position="282"/>
    </location>
</feature>
<evidence type="ECO:0000256" key="1">
    <source>
        <dbReference type="SAM" id="Coils"/>
    </source>
</evidence>
<evidence type="ECO:0000313" key="4">
    <source>
        <dbReference type="Proteomes" id="UP001470230"/>
    </source>
</evidence>
<dbReference type="Proteomes" id="UP001470230">
    <property type="component" value="Unassembled WGS sequence"/>
</dbReference>
<feature type="region of interest" description="Disordered" evidence="2">
    <location>
        <begin position="344"/>
        <end position="508"/>
    </location>
</feature>
<feature type="compositionally biased region" description="Acidic residues" evidence="2">
    <location>
        <begin position="403"/>
        <end position="412"/>
    </location>
</feature>
<gene>
    <name evidence="3" type="ORF">M9Y10_033930</name>
</gene>
<feature type="compositionally biased region" description="Basic and acidic residues" evidence="2">
    <location>
        <begin position="413"/>
        <end position="433"/>
    </location>
</feature>
<proteinExistence type="predicted"/>
<feature type="region of interest" description="Disordered" evidence="2">
    <location>
        <begin position="26"/>
        <end position="68"/>
    </location>
</feature>
<dbReference type="EMBL" id="JAPFFF010000005">
    <property type="protein sequence ID" value="KAK8889185.1"/>
    <property type="molecule type" value="Genomic_DNA"/>
</dbReference>
<feature type="compositionally biased region" description="Basic and acidic residues" evidence="2">
    <location>
        <begin position="440"/>
        <end position="463"/>
    </location>
</feature>
<organism evidence="3 4">
    <name type="scientific">Tritrichomonas musculus</name>
    <dbReference type="NCBI Taxonomy" id="1915356"/>
    <lineage>
        <taxon>Eukaryota</taxon>
        <taxon>Metamonada</taxon>
        <taxon>Parabasalia</taxon>
        <taxon>Tritrichomonadida</taxon>
        <taxon>Tritrichomonadidae</taxon>
        <taxon>Tritrichomonas</taxon>
    </lineage>
</organism>